<sequence length="146" mass="17102">MNTIFDALRESHEKQRLLIDALLKTSGESKSRSEFYQQLKQELQLHAEAEERHFYIPLMKKDATIDMSRHGISEHHSIDKIIAELDNTDLDSPAWLTHMKSLRHQVLHHLEEEEQRIFQMAGKVMGEQQKTDLAAKYQQEMGEVVH</sequence>
<dbReference type="Proteomes" id="UP000198854">
    <property type="component" value="Unassembled WGS sequence"/>
</dbReference>
<dbReference type="CDD" id="cd12108">
    <property type="entry name" value="Hr-like"/>
    <property type="match status" value="1"/>
</dbReference>
<dbReference type="PANTHER" id="PTHR35585:SF1">
    <property type="entry name" value="HHE DOMAIN PROTEIN (AFU_ORTHOLOGUE AFUA_4G00730)"/>
    <property type="match status" value="1"/>
</dbReference>
<dbReference type="AlphaFoldDB" id="A0A1G8D5C6"/>
<dbReference type="InterPro" id="IPR012312">
    <property type="entry name" value="Hemerythrin-like"/>
</dbReference>
<dbReference type="OrthoDB" id="5523420at2"/>
<dbReference type="PANTHER" id="PTHR35585">
    <property type="entry name" value="HHE DOMAIN PROTEIN (AFU_ORTHOLOGUE AFUA_4G00730)"/>
    <property type="match status" value="1"/>
</dbReference>
<proteinExistence type="predicted"/>
<name>A0A1G8D5C6_9VIBR</name>
<feature type="domain" description="Hemerythrin-like" evidence="1">
    <location>
        <begin position="3"/>
        <end position="121"/>
    </location>
</feature>
<protein>
    <submittedName>
        <fullName evidence="2">Hemerythrin HHE cation binding domain-containing protein</fullName>
    </submittedName>
</protein>
<dbReference type="Pfam" id="PF01814">
    <property type="entry name" value="Hemerythrin"/>
    <property type="match status" value="1"/>
</dbReference>
<dbReference type="Gene3D" id="1.20.120.520">
    <property type="entry name" value="nmb1532 protein domain like"/>
    <property type="match status" value="1"/>
</dbReference>
<reference evidence="2 3" key="1">
    <citation type="submission" date="2016-10" db="EMBL/GenBank/DDBJ databases">
        <authorList>
            <person name="de Groot N.N."/>
        </authorList>
    </citation>
    <scope>NUCLEOTIDE SEQUENCE [LARGE SCALE GENOMIC DNA]</scope>
    <source>
        <strain evidence="2 3">CGMCC 1.10228</strain>
    </source>
</reference>
<dbReference type="RefSeq" id="WP_093275654.1">
    <property type="nucleotide sequence ID" value="NZ_FNDD01000018.1"/>
</dbReference>
<gene>
    <name evidence="2" type="ORF">SAMN04488136_118108</name>
</gene>
<dbReference type="STRING" id="861298.SAMN04488136_118108"/>
<evidence type="ECO:0000313" key="2">
    <source>
        <dbReference type="EMBL" id="SDH52891.1"/>
    </source>
</evidence>
<evidence type="ECO:0000259" key="1">
    <source>
        <dbReference type="Pfam" id="PF01814"/>
    </source>
</evidence>
<evidence type="ECO:0000313" key="3">
    <source>
        <dbReference type="Proteomes" id="UP000198854"/>
    </source>
</evidence>
<dbReference type="EMBL" id="FNDD01000018">
    <property type="protein sequence ID" value="SDH52891.1"/>
    <property type="molecule type" value="Genomic_DNA"/>
</dbReference>
<organism evidence="2 3">
    <name type="scientific">Vibrio xiamenensis</name>
    <dbReference type="NCBI Taxonomy" id="861298"/>
    <lineage>
        <taxon>Bacteria</taxon>
        <taxon>Pseudomonadati</taxon>
        <taxon>Pseudomonadota</taxon>
        <taxon>Gammaproteobacteria</taxon>
        <taxon>Vibrionales</taxon>
        <taxon>Vibrionaceae</taxon>
        <taxon>Vibrio</taxon>
    </lineage>
</organism>
<keyword evidence="3" id="KW-1185">Reference proteome</keyword>
<accession>A0A1G8D5C6</accession>